<dbReference type="Proteomes" id="UP000322000">
    <property type="component" value="Chromosome 6"/>
</dbReference>
<dbReference type="AlphaFoldDB" id="A0A7E5VKU3"/>
<dbReference type="InParanoid" id="A0A7E5VKU3"/>
<dbReference type="OrthoDB" id="8195429at2759"/>
<gene>
    <name evidence="4" type="primary">LOC113494685</name>
</gene>
<protein>
    <submittedName>
        <fullName evidence="4">Uncharacterized protein LOC113494685</fullName>
    </submittedName>
</protein>
<keyword evidence="3" id="KW-1185">Reference proteome</keyword>
<evidence type="ECO:0000256" key="1">
    <source>
        <dbReference type="SAM" id="MobiDB-lite"/>
    </source>
</evidence>
<feature type="signal peptide" evidence="2">
    <location>
        <begin position="1"/>
        <end position="20"/>
    </location>
</feature>
<dbReference type="RefSeq" id="XP_026728899.1">
    <property type="nucleotide sequence ID" value="XM_026873098.1"/>
</dbReference>
<dbReference type="GeneID" id="113494685"/>
<proteinExistence type="predicted"/>
<organism evidence="3 4">
    <name type="scientific">Trichoplusia ni</name>
    <name type="common">Cabbage looper</name>
    <dbReference type="NCBI Taxonomy" id="7111"/>
    <lineage>
        <taxon>Eukaryota</taxon>
        <taxon>Metazoa</taxon>
        <taxon>Ecdysozoa</taxon>
        <taxon>Arthropoda</taxon>
        <taxon>Hexapoda</taxon>
        <taxon>Insecta</taxon>
        <taxon>Pterygota</taxon>
        <taxon>Neoptera</taxon>
        <taxon>Endopterygota</taxon>
        <taxon>Lepidoptera</taxon>
        <taxon>Glossata</taxon>
        <taxon>Ditrysia</taxon>
        <taxon>Noctuoidea</taxon>
        <taxon>Noctuidae</taxon>
        <taxon>Plusiinae</taxon>
        <taxon>Trichoplusia</taxon>
    </lineage>
</organism>
<reference evidence="4" key="1">
    <citation type="submission" date="2025-08" db="UniProtKB">
        <authorList>
            <consortium name="RefSeq"/>
        </authorList>
    </citation>
    <scope>IDENTIFICATION</scope>
</reference>
<feature type="compositionally biased region" description="Basic and acidic residues" evidence="1">
    <location>
        <begin position="183"/>
        <end position="195"/>
    </location>
</feature>
<feature type="region of interest" description="Disordered" evidence="1">
    <location>
        <begin position="183"/>
        <end position="207"/>
    </location>
</feature>
<accession>A0A7E5VKU3</accession>
<evidence type="ECO:0000313" key="4">
    <source>
        <dbReference type="RefSeq" id="XP_026728899.1"/>
    </source>
</evidence>
<evidence type="ECO:0000256" key="2">
    <source>
        <dbReference type="SAM" id="SignalP"/>
    </source>
</evidence>
<name>A0A7E5VKU3_TRINI</name>
<feature type="chain" id="PRO_5028948558" evidence="2">
    <location>
        <begin position="21"/>
        <end position="259"/>
    </location>
</feature>
<feature type="compositionally biased region" description="Polar residues" evidence="1">
    <location>
        <begin position="196"/>
        <end position="207"/>
    </location>
</feature>
<evidence type="ECO:0000313" key="3">
    <source>
        <dbReference type="Proteomes" id="UP000322000"/>
    </source>
</evidence>
<sequence>MATHLAFSILMLAVLEVSQANVAHNAAALKPFLDPKRRSEIVDETFLEQKDILLDMLEAKLKEVRDKKKRKPNMTDLNHFTNNNHFERPDPSKLCDSVLQNLDVKVRINGISAIGDADLQLKYGTSGKGTVNLEANGISNVGKVHMEMGVGDTAVYIPGLSNLFIDRQRLNCTKQNISAAPLEEKAHDETRRIESDPNNDLNKVPNATTSVPQHIHRVHEAKNMTVSSSTLESTILTPVAVTTVTMTSVNGNIAHNNTV</sequence>
<dbReference type="KEGG" id="tnl:113494685"/>
<keyword evidence="2" id="KW-0732">Signal</keyword>